<name>A0A1J4N7R2_9ACTN</name>
<protein>
    <recommendedName>
        <fullName evidence="3">HEPN domain-containing protein</fullName>
    </recommendedName>
</protein>
<dbReference type="Proteomes" id="UP000033772">
    <property type="component" value="Unassembled WGS sequence"/>
</dbReference>
<proteinExistence type="predicted"/>
<sequence>MVTAAQRNHAKAFLQKAEEYVESAEDNLDLERYTPAAGDAIHAGISAKDAIVTSLSGATGKAKDHARAAKELSEALGTRAEGKPAERALRDLISAKGDVEYGVELITAVKAETMVRRARTLVDLAISIVRLGR</sequence>
<dbReference type="STRING" id="1844.UG56_009470"/>
<evidence type="ECO:0000313" key="2">
    <source>
        <dbReference type="Proteomes" id="UP000033772"/>
    </source>
</evidence>
<accession>A0A1J4N7R2</accession>
<evidence type="ECO:0000313" key="1">
    <source>
        <dbReference type="EMBL" id="OIJ26999.1"/>
    </source>
</evidence>
<keyword evidence="2" id="KW-1185">Reference proteome</keyword>
<dbReference type="OrthoDB" id="3785800at2"/>
<reference evidence="1" key="1">
    <citation type="submission" date="2016-10" db="EMBL/GenBank/DDBJ databases">
        <title>Draft Genome Sequence of Nocardioides luteus Strain BAFB, an Alkane-Degrading Bacterium Isolated from JP-7 Polluted Soil.</title>
        <authorList>
            <person name="Brown L."/>
            <person name="Ruiz O.N."/>
            <person name="Gunasekera T."/>
        </authorList>
    </citation>
    <scope>NUCLEOTIDE SEQUENCE [LARGE SCALE GENOMIC DNA]</scope>
    <source>
        <strain evidence="1">BAFB</strain>
    </source>
</reference>
<dbReference type="EMBL" id="JZDQ02000011">
    <property type="protein sequence ID" value="OIJ26999.1"/>
    <property type="molecule type" value="Genomic_DNA"/>
</dbReference>
<evidence type="ECO:0008006" key="3">
    <source>
        <dbReference type="Google" id="ProtNLM"/>
    </source>
</evidence>
<dbReference type="Gene3D" id="1.20.120.330">
    <property type="entry name" value="Nucleotidyltransferases domain 2"/>
    <property type="match status" value="1"/>
</dbReference>
<comment type="caution">
    <text evidence="1">The sequence shown here is derived from an EMBL/GenBank/DDBJ whole genome shotgun (WGS) entry which is preliminary data.</text>
</comment>
<gene>
    <name evidence="1" type="ORF">UG56_009470</name>
</gene>
<dbReference type="RefSeq" id="WP_045549032.1">
    <property type="nucleotide sequence ID" value="NZ_JZDQ02000011.1"/>
</dbReference>
<organism evidence="1 2">
    <name type="scientific">Nocardioides luteus</name>
    <dbReference type="NCBI Taxonomy" id="1844"/>
    <lineage>
        <taxon>Bacteria</taxon>
        <taxon>Bacillati</taxon>
        <taxon>Actinomycetota</taxon>
        <taxon>Actinomycetes</taxon>
        <taxon>Propionibacteriales</taxon>
        <taxon>Nocardioidaceae</taxon>
        <taxon>Nocardioides</taxon>
    </lineage>
</organism>
<dbReference type="AlphaFoldDB" id="A0A1J4N7R2"/>